<organism evidence="1 2">
    <name type="scientific">Petromyces alliaceus</name>
    <name type="common">Aspergillus alliaceus</name>
    <dbReference type="NCBI Taxonomy" id="209559"/>
    <lineage>
        <taxon>Eukaryota</taxon>
        <taxon>Fungi</taxon>
        <taxon>Dikarya</taxon>
        <taxon>Ascomycota</taxon>
        <taxon>Pezizomycotina</taxon>
        <taxon>Eurotiomycetes</taxon>
        <taxon>Eurotiomycetidae</taxon>
        <taxon>Eurotiales</taxon>
        <taxon>Aspergillaceae</taxon>
        <taxon>Aspergillus</taxon>
        <taxon>Aspergillus subgen. Circumdati</taxon>
    </lineage>
</organism>
<sequence length="220" mass="25534">MEIFYTLGWDHDLTVVRLDLLVGYFGFCNSGIAKWDYWVNFFQMAKRYNEGASITPDMVRDRVVFLLDNAEGSFDGVIFWNTIVKELVEGLPYKPNDRRASVHLRVEHRATGLQYNRPDFQDALAKLCLHHEHNTRCPFDEKAQNYIFELTRGYPGAVTPVANVMLERYKSKLRGPRAELITFDDIERDLGDESSFSSALNSRPIRRGLPVSSCFDRRYH</sequence>
<dbReference type="EMBL" id="SPNV01000166">
    <property type="protein sequence ID" value="KAF5859392.1"/>
    <property type="molecule type" value="Genomic_DNA"/>
</dbReference>
<protein>
    <submittedName>
        <fullName evidence="1">Uncharacterized protein</fullName>
    </submittedName>
</protein>
<evidence type="ECO:0000313" key="2">
    <source>
        <dbReference type="Proteomes" id="UP000541154"/>
    </source>
</evidence>
<dbReference type="AlphaFoldDB" id="A0A8H6A1Y8"/>
<comment type="caution">
    <text evidence="1">The sequence shown here is derived from an EMBL/GenBank/DDBJ whole genome shotgun (WGS) entry which is preliminary data.</text>
</comment>
<name>A0A8H6A1Y8_PETAA</name>
<accession>A0A8H6A1Y8</accession>
<keyword evidence="2" id="KW-1185">Reference proteome</keyword>
<proteinExistence type="predicted"/>
<reference evidence="1 2" key="1">
    <citation type="submission" date="2019-04" db="EMBL/GenBank/DDBJ databases">
        <title>Aspergillus burnettii sp. nov., novel species from soil in southeast Queensland.</title>
        <authorList>
            <person name="Gilchrist C.L.M."/>
            <person name="Pitt J.I."/>
            <person name="Lange L."/>
            <person name="Lacey H.J."/>
            <person name="Vuong D."/>
            <person name="Midgley D.J."/>
            <person name="Greenfield P."/>
            <person name="Bradbury M."/>
            <person name="Lacey E."/>
            <person name="Busk P.K."/>
            <person name="Pilgaard B."/>
            <person name="Chooi Y.H."/>
            <person name="Piggott A.M."/>
        </authorList>
    </citation>
    <scope>NUCLEOTIDE SEQUENCE [LARGE SCALE GENOMIC DNA]</scope>
    <source>
        <strain evidence="1 2">FRR 5400</strain>
    </source>
</reference>
<dbReference type="Proteomes" id="UP000541154">
    <property type="component" value="Unassembled WGS sequence"/>
</dbReference>
<evidence type="ECO:0000313" key="1">
    <source>
        <dbReference type="EMBL" id="KAF5859392.1"/>
    </source>
</evidence>
<gene>
    <name evidence="1" type="ORF">ETB97_002899</name>
</gene>